<organism evidence="2 3">
    <name type="scientific">Stylosanthes scabra</name>
    <dbReference type="NCBI Taxonomy" id="79078"/>
    <lineage>
        <taxon>Eukaryota</taxon>
        <taxon>Viridiplantae</taxon>
        <taxon>Streptophyta</taxon>
        <taxon>Embryophyta</taxon>
        <taxon>Tracheophyta</taxon>
        <taxon>Spermatophyta</taxon>
        <taxon>Magnoliopsida</taxon>
        <taxon>eudicotyledons</taxon>
        <taxon>Gunneridae</taxon>
        <taxon>Pentapetalae</taxon>
        <taxon>rosids</taxon>
        <taxon>fabids</taxon>
        <taxon>Fabales</taxon>
        <taxon>Fabaceae</taxon>
        <taxon>Papilionoideae</taxon>
        <taxon>50 kb inversion clade</taxon>
        <taxon>dalbergioids sensu lato</taxon>
        <taxon>Dalbergieae</taxon>
        <taxon>Pterocarpus clade</taxon>
        <taxon>Stylosanthes</taxon>
    </lineage>
</organism>
<dbReference type="Proteomes" id="UP001341840">
    <property type="component" value="Unassembled WGS sequence"/>
</dbReference>
<gene>
    <name evidence="2" type="ORF">PIB30_091578</name>
</gene>
<sequence length="164" mass="17503">MASITPLTVSPPCPAFPPAVALHASVLIEVVLWCSSSIGPSLCSSRRVVPLLCRRHTPLLCRCPLVLHRNSSVPPSMSPVSTLSVRVSSPLSATLPALQLRRLCKTETPSLSLQFRRICNLTNMTRPVRMSENVGSGTGSSIGSVPRPPVSRRKNASGNRSDIG</sequence>
<protein>
    <submittedName>
        <fullName evidence="2">Uncharacterized protein</fullName>
    </submittedName>
</protein>
<evidence type="ECO:0000313" key="2">
    <source>
        <dbReference type="EMBL" id="MED6115530.1"/>
    </source>
</evidence>
<name>A0ABU6QVY4_9FABA</name>
<keyword evidence="3" id="KW-1185">Reference proteome</keyword>
<evidence type="ECO:0000256" key="1">
    <source>
        <dbReference type="SAM" id="MobiDB-lite"/>
    </source>
</evidence>
<reference evidence="2 3" key="1">
    <citation type="journal article" date="2023" name="Plants (Basel)">
        <title>Bridging the Gap: Combining Genomics and Transcriptomics Approaches to Understand Stylosanthes scabra, an Orphan Legume from the Brazilian Caatinga.</title>
        <authorList>
            <person name="Ferreira-Neto J.R.C."/>
            <person name="da Silva M.D."/>
            <person name="Binneck E."/>
            <person name="de Melo N.F."/>
            <person name="da Silva R.H."/>
            <person name="de Melo A.L.T.M."/>
            <person name="Pandolfi V."/>
            <person name="Bustamante F.O."/>
            <person name="Brasileiro-Vidal A.C."/>
            <person name="Benko-Iseppon A.M."/>
        </authorList>
    </citation>
    <scope>NUCLEOTIDE SEQUENCE [LARGE SCALE GENOMIC DNA]</scope>
    <source>
        <tissue evidence="2">Leaves</tissue>
    </source>
</reference>
<dbReference type="EMBL" id="JASCZI010001837">
    <property type="protein sequence ID" value="MED6115530.1"/>
    <property type="molecule type" value="Genomic_DNA"/>
</dbReference>
<accession>A0ABU6QVY4</accession>
<proteinExistence type="predicted"/>
<evidence type="ECO:0000313" key="3">
    <source>
        <dbReference type="Proteomes" id="UP001341840"/>
    </source>
</evidence>
<feature type="region of interest" description="Disordered" evidence="1">
    <location>
        <begin position="129"/>
        <end position="164"/>
    </location>
</feature>
<comment type="caution">
    <text evidence="2">The sequence shown here is derived from an EMBL/GenBank/DDBJ whole genome shotgun (WGS) entry which is preliminary data.</text>
</comment>